<keyword evidence="4" id="KW-1003">Cell membrane</keyword>
<comment type="subcellular location">
    <subcellularLocation>
        <location evidence="8">Cell inner membrane</location>
        <topology evidence="8">Multi-pass membrane protein</topology>
    </subcellularLocation>
    <subcellularLocation>
        <location evidence="1">Cell membrane</location>
        <topology evidence="1">Multi-pass membrane protein</topology>
    </subcellularLocation>
</comment>
<comment type="function">
    <text evidence="8">Uptake of L-lactate across the membrane. Can also transport D-lactate and glycolate.</text>
</comment>
<organism evidence="9 10">
    <name type="scientific">Kingella bonacorsii</name>
    <dbReference type="NCBI Taxonomy" id="2796361"/>
    <lineage>
        <taxon>Bacteria</taxon>
        <taxon>Pseudomonadati</taxon>
        <taxon>Pseudomonadota</taxon>
        <taxon>Betaproteobacteria</taxon>
        <taxon>Neisseriales</taxon>
        <taxon>Neisseriaceae</taxon>
        <taxon>Kingella</taxon>
    </lineage>
</organism>
<feature type="transmembrane region" description="Helical" evidence="8">
    <location>
        <begin position="226"/>
        <end position="246"/>
    </location>
</feature>
<feature type="transmembrane region" description="Helical" evidence="8">
    <location>
        <begin position="197"/>
        <end position="214"/>
    </location>
</feature>
<dbReference type="InterPro" id="IPR003804">
    <property type="entry name" value="Lactate_perm"/>
</dbReference>
<evidence type="ECO:0000256" key="2">
    <source>
        <dbReference type="ARBA" id="ARBA00010100"/>
    </source>
</evidence>
<keyword evidence="7 8" id="KW-0472">Membrane</keyword>
<feature type="transmembrane region" description="Helical" evidence="8">
    <location>
        <begin position="40"/>
        <end position="56"/>
    </location>
</feature>
<evidence type="ECO:0000313" key="10">
    <source>
        <dbReference type="Proteomes" id="UP000614058"/>
    </source>
</evidence>
<feature type="transmembrane region" description="Helical" evidence="8">
    <location>
        <begin position="62"/>
        <end position="89"/>
    </location>
</feature>
<name>A0ABS1BRK5_9NEIS</name>
<feature type="transmembrane region" description="Helical" evidence="8">
    <location>
        <begin position="505"/>
        <end position="527"/>
    </location>
</feature>
<proteinExistence type="inferred from homology"/>
<dbReference type="PANTHER" id="PTHR30003">
    <property type="entry name" value="L-LACTATE PERMEASE"/>
    <property type="match status" value="1"/>
</dbReference>
<gene>
    <name evidence="9" type="ORF">JDW22_04685</name>
</gene>
<sequence>MFSLTHDPLGSIWLSALVAAIPIVLFLLGLTVLKLKGLHAALLTLVATLVLSFYPFNLPFAAAFAAVVSGFWAGFWPIGYIIIMAMWLYRLTVATGKIEVIKGSLTMVSADQRIQLLLIGFCFGAFLEGAAGFGVPIAICSVMLAALGFNPLQAAMLCLVANAAAGAWGAIGIPVAIVDTFKLDGVTALGVSRATNTTLPIVAASVPFLLVWILDGFKGIKETLPALLVTSVVFTVSQMVVSYFLGPELVDIVPPLLSLAALAALCTQWKPKNIFRLVAEDESNKAKFSTGQIVDAWMPFVLLSIAVIVWSMPFFKGMFIKDGVLSFTTITLDVMPGEGEVKAALDLGKATGTAILVATLITIAMSSKTVSFGKAFGVLKETFKSFLIAIITISCILAIAKLMTFTGMTKVLGEAIAETGKIFPLLSPILGWVGVFMTGSVVNNNTLFAGVQSTVAGKLGIDPNMLVSANTAGGAMGKLVSPQSITIATGALGKTGEESAVLKLVLRYSIALLVFVCVWTFILSLVLEAGAH</sequence>
<protein>
    <recommendedName>
        <fullName evidence="8">L-lactate permease</fullName>
    </recommendedName>
</protein>
<accession>A0ABS1BRK5</accession>
<evidence type="ECO:0000256" key="4">
    <source>
        <dbReference type="ARBA" id="ARBA00022475"/>
    </source>
</evidence>
<reference evidence="9 10" key="1">
    <citation type="journal article" date="2021" name="Pathogens">
        <title>Isolation and Characterization of Kingella bonacorsii sp. nov., A Novel Kingella Species Detected in a Stable Periodontitis Subject.</title>
        <authorList>
            <person name="Antezack A."/>
            <person name="Boxberger M."/>
            <person name="Rolland C."/>
            <person name="Monnet-Corti V."/>
            <person name="La Scola B."/>
        </authorList>
    </citation>
    <scope>NUCLEOTIDE SEQUENCE [LARGE SCALE GENOMIC DNA]</scope>
    <source>
        <strain evidence="9 10">Marseille-Q4569</strain>
    </source>
</reference>
<feature type="transmembrane region" description="Helical" evidence="8">
    <location>
        <begin position="156"/>
        <end position="177"/>
    </location>
</feature>
<feature type="transmembrane region" description="Helical" evidence="8">
    <location>
        <begin position="293"/>
        <end position="312"/>
    </location>
</feature>
<keyword evidence="10" id="KW-1185">Reference proteome</keyword>
<dbReference type="Proteomes" id="UP000614058">
    <property type="component" value="Unassembled WGS sequence"/>
</dbReference>
<dbReference type="EMBL" id="JAEHNZ010000001">
    <property type="protein sequence ID" value="MBK0395895.1"/>
    <property type="molecule type" value="Genomic_DNA"/>
</dbReference>
<evidence type="ECO:0000313" key="9">
    <source>
        <dbReference type="EMBL" id="MBK0395895.1"/>
    </source>
</evidence>
<comment type="caution">
    <text evidence="9">The sequence shown here is derived from an EMBL/GenBank/DDBJ whole genome shotgun (WGS) entry which is preliminary data.</text>
</comment>
<evidence type="ECO:0000256" key="1">
    <source>
        <dbReference type="ARBA" id="ARBA00004651"/>
    </source>
</evidence>
<feature type="transmembrane region" description="Helical" evidence="8">
    <location>
        <begin position="422"/>
        <end position="442"/>
    </location>
</feature>
<dbReference type="PANTHER" id="PTHR30003:SF5">
    <property type="entry name" value="L-LACTATE PERMEASE"/>
    <property type="match status" value="1"/>
</dbReference>
<evidence type="ECO:0000256" key="7">
    <source>
        <dbReference type="ARBA" id="ARBA00023136"/>
    </source>
</evidence>
<feature type="transmembrane region" description="Helical" evidence="8">
    <location>
        <begin position="347"/>
        <end position="365"/>
    </location>
</feature>
<dbReference type="NCBIfam" id="TIGR00795">
    <property type="entry name" value="lctP"/>
    <property type="match status" value="1"/>
</dbReference>
<keyword evidence="5 8" id="KW-0812">Transmembrane</keyword>
<keyword evidence="3 8" id="KW-0813">Transport</keyword>
<comment type="similarity">
    <text evidence="2 8">Belongs to the lactate permease family.</text>
</comment>
<dbReference type="RefSeq" id="WP_200521899.1">
    <property type="nucleotide sequence ID" value="NZ_JAEHNZ010000001.1"/>
</dbReference>
<evidence type="ECO:0000256" key="3">
    <source>
        <dbReference type="ARBA" id="ARBA00022448"/>
    </source>
</evidence>
<feature type="transmembrane region" description="Helical" evidence="8">
    <location>
        <begin position="385"/>
        <end position="402"/>
    </location>
</feature>
<feature type="transmembrane region" description="Helical" evidence="8">
    <location>
        <begin position="12"/>
        <end position="33"/>
    </location>
</feature>
<dbReference type="Pfam" id="PF02652">
    <property type="entry name" value="Lactate_perm"/>
    <property type="match status" value="1"/>
</dbReference>
<keyword evidence="8" id="KW-0997">Cell inner membrane</keyword>
<evidence type="ECO:0000256" key="6">
    <source>
        <dbReference type="ARBA" id="ARBA00022989"/>
    </source>
</evidence>
<keyword evidence="6 8" id="KW-1133">Transmembrane helix</keyword>
<evidence type="ECO:0000256" key="5">
    <source>
        <dbReference type="ARBA" id="ARBA00022692"/>
    </source>
</evidence>
<evidence type="ECO:0000256" key="8">
    <source>
        <dbReference type="RuleBase" id="RU365092"/>
    </source>
</evidence>